<protein>
    <submittedName>
        <fullName evidence="1">Uncharacterized protein</fullName>
    </submittedName>
</protein>
<dbReference type="AlphaFoldDB" id="B3G2I5"/>
<evidence type="ECO:0000313" key="1">
    <source>
        <dbReference type="EMBL" id="ACD39247.1"/>
    </source>
</evidence>
<organism evidence="1">
    <name type="scientific">Pseudomonas aeruginosa</name>
    <dbReference type="NCBI Taxonomy" id="287"/>
    <lineage>
        <taxon>Bacteria</taxon>
        <taxon>Pseudomonadati</taxon>
        <taxon>Pseudomonadota</taxon>
        <taxon>Gammaproteobacteria</taxon>
        <taxon>Pseudomonadales</taxon>
        <taxon>Pseudomonadaceae</taxon>
        <taxon>Pseudomonas</taxon>
    </lineage>
</organism>
<name>B3G2I5_PSEAI</name>
<dbReference type="EMBL" id="EU595751">
    <property type="protein sequence ID" value="ACD39247.1"/>
    <property type="molecule type" value="Genomic_DNA"/>
</dbReference>
<proteinExistence type="predicted"/>
<reference evidence="1" key="1">
    <citation type="journal article" date="2008" name="Genomics">
        <title>Large-insert genome analysis technology detects structural variation in Pseudomonas aeruginosa clinical strains from cystic fibrosis patients.</title>
        <authorList>
            <person name="Hayden H.S."/>
            <person name="Gillett W."/>
            <person name="Saenphimmachak C."/>
            <person name="Lim R."/>
            <person name="Zhou Y."/>
            <person name="Jacobs M.A."/>
            <person name="Chang J."/>
            <person name="Rohmer L."/>
            <person name="D'Argenio D.A."/>
            <person name="Palmieri A."/>
            <person name="Levy R."/>
            <person name="Haugen E."/>
            <person name="Wong G.K."/>
            <person name="Brittnacher M.J."/>
            <person name="Burns J.L."/>
            <person name="Miller S.I."/>
            <person name="Olson M.V."/>
            <person name="Kaul R."/>
        </authorList>
    </citation>
    <scope>NUCLEOTIDE SEQUENCE</scope>
    <source>
        <strain evidence="1">PACS171b</strain>
    </source>
</reference>
<accession>B3G2I5</accession>
<gene>
    <name evidence="1" type="ORF">PACL_0459</name>
</gene>
<sequence>MPTSANDARLQKRYWRLLAHAWLLKSGRLGGLGIAAVN</sequence>